<dbReference type="Proteomes" id="UP001165283">
    <property type="component" value="Unassembled WGS sequence"/>
</dbReference>
<evidence type="ECO:0000313" key="4">
    <source>
        <dbReference type="Proteomes" id="UP001165283"/>
    </source>
</evidence>
<organism evidence="3 4">
    <name type="scientific">Pseudonocardia humida</name>
    <dbReference type="NCBI Taxonomy" id="2800819"/>
    <lineage>
        <taxon>Bacteria</taxon>
        <taxon>Bacillati</taxon>
        <taxon>Actinomycetota</taxon>
        <taxon>Actinomycetes</taxon>
        <taxon>Pseudonocardiales</taxon>
        <taxon>Pseudonocardiaceae</taxon>
        <taxon>Pseudonocardia</taxon>
    </lineage>
</organism>
<evidence type="ECO:0000256" key="2">
    <source>
        <dbReference type="SAM" id="SignalP"/>
    </source>
</evidence>
<evidence type="ECO:0000313" key="3">
    <source>
        <dbReference type="EMBL" id="MCO1656795.1"/>
    </source>
</evidence>
<feature type="chain" id="PRO_5047254089" description="Lipoprotein LpqN" evidence="2">
    <location>
        <begin position="25"/>
        <end position="225"/>
    </location>
</feature>
<accession>A0ABT1A1K0</accession>
<feature type="compositionally biased region" description="Low complexity" evidence="1">
    <location>
        <begin position="44"/>
        <end position="63"/>
    </location>
</feature>
<keyword evidence="4" id="KW-1185">Reference proteome</keyword>
<keyword evidence="2" id="KW-0732">Signal</keyword>
<feature type="signal peptide" evidence="2">
    <location>
        <begin position="1"/>
        <end position="24"/>
    </location>
</feature>
<sequence>MSRSVPVSARVAAAVVLAAALALGGCSSEVAGSASPVAGGGAGAPAAGPEPSGAPQPTSAAPTPGGGGQARQGDAFDDAQGRFDLLPPEGWDVDTSGQQGTTAVFLDPQPVSTAAGQFRVNVNVIVGAFDGDLDDLLAETRTQLTTFTAYTSTADEDVELSDGTKAHLIGGTFTDDASGFDLQNLQLFTVDGGNVFAVTGTAPVEVWDDYEAELESTLRSLTLSV</sequence>
<protein>
    <recommendedName>
        <fullName evidence="5">Lipoprotein LpqN</fullName>
    </recommendedName>
</protein>
<proteinExistence type="predicted"/>
<dbReference type="Gene3D" id="3.40.1000.10">
    <property type="entry name" value="Mog1/PsbP, alpha/beta/alpha sandwich"/>
    <property type="match status" value="1"/>
</dbReference>
<name>A0ABT1A1K0_9PSEU</name>
<dbReference type="PROSITE" id="PS51257">
    <property type="entry name" value="PROKAR_LIPOPROTEIN"/>
    <property type="match status" value="1"/>
</dbReference>
<dbReference type="RefSeq" id="WP_252439862.1">
    <property type="nucleotide sequence ID" value="NZ_JAGSOV010000037.1"/>
</dbReference>
<gene>
    <name evidence="3" type="ORF">KDL28_17180</name>
</gene>
<comment type="caution">
    <text evidence="3">The sequence shown here is derived from an EMBL/GenBank/DDBJ whole genome shotgun (WGS) entry which is preliminary data.</text>
</comment>
<evidence type="ECO:0008006" key="5">
    <source>
        <dbReference type="Google" id="ProtNLM"/>
    </source>
</evidence>
<reference evidence="3" key="1">
    <citation type="submission" date="2021-04" db="EMBL/GenBank/DDBJ databases">
        <title>Pseudonocardia sp. nov., isolated from sandy soil of mangrove forest.</title>
        <authorList>
            <person name="Zan Z."/>
            <person name="Huang R."/>
            <person name="Liu W."/>
        </authorList>
    </citation>
    <scope>NUCLEOTIDE SEQUENCE</scope>
    <source>
        <strain evidence="3">S2-4</strain>
    </source>
</reference>
<dbReference type="EMBL" id="JAGSOV010000037">
    <property type="protein sequence ID" value="MCO1656795.1"/>
    <property type="molecule type" value="Genomic_DNA"/>
</dbReference>
<evidence type="ECO:0000256" key="1">
    <source>
        <dbReference type="SAM" id="MobiDB-lite"/>
    </source>
</evidence>
<feature type="region of interest" description="Disordered" evidence="1">
    <location>
        <begin position="32"/>
        <end position="94"/>
    </location>
</feature>